<dbReference type="CDD" id="cd07820">
    <property type="entry name" value="SRPBCC_3"/>
    <property type="match status" value="1"/>
</dbReference>
<dbReference type="Gene3D" id="3.30.530.20">
    <property type="match status" value="1"/>
</dbReference>
<organism evidence="1 2">
    <name type="scientific">Halodesulfurarchaeum formicicum</name>
    <dbReference type="NCBI Taxonomy" id="1873524"/>
    <lineage>
        <taxon>Archaea</taxon>
        <taxon>Methanobacteriati</taxon>
        <taxon>Methanobacteriota</taxon>
        <taxon>Stenosarchaea group</taxon>
        <taxon>Halobacteria</taxon>
        <taxon>Halobacteriales</taxon>
        <taxon>Halobacteriaceae</taxon>
        <taxon>Halodesulfurarchaeum</taxon>
    </lineage>
</organism>
<dbReference type="KEGG" id="halh:HTSR_0812"/>
<dbReference type="InterPro" id="IPR023393">
    <property type="entry name" value="START-like_dom_sf"/>
</dbReference>
<proteinExistence type="predicted"/>
<dbReference type="SUPFAM" id="SSF55961">
    <property type="entry name" value="Bet v1-like"/>
    <property type="match status" value="1"/>
</dbReference>
<dbReference type="STRING" id="1873524.HSR6_0839"/>
<dbReference type="EMBL" id="CP016070">
    <property type="protein sequence ID" value="AOW79998.1"/>
    <property type="molecule type" value="Genomic_DNA"/>
</dbReference>
<evidence type="ECO:0000313" key="1">
    <source>
        <dbReference type="EMBL" id="AOW79998.1"/>
    </source>
</evidence>
<name>A0A1D8S3R5_9EURY</name>
<gene>
    <name evidence="1" type="ORF">HTSR_0812</name>
</gene>
<protein>
    <submittedName>
        <fullName evidence="1">Cyclase/dehydrase</fullName>
    </submittedName>
</protein>
<sequence length="141" mass="15923">MWAFHSTIDGLLELTPAVANLQVEAIRVPDGGDVLREGSEIDLSVGPLPGGPRQHFTSVITEREELADEAYFVDEMETGPMATWRHTHRFRRVGDRTQLIDHVEYESGYGDLVDRALQPGFALAFAYRHRKTREKLDGDET</sequence>
<evidence type="ECO:0000313" key="2">
    <source>
        <dbReference type="Proteomes" id="UP000185608"/>
    </source>
</evidence>
<dbReference type="Proteomes" id="UP000185608">
    <property type="component" value="Chromosome"/>
</dbReference>
<accession>A0A1D8S3R5</accession>
<reference evidence="1 2" key="1">
    <citation type="submission" date="2016-06" db="EMBL/GenBank/DDBJ databases">
        <title>Discovery of anaerobic lithoheterotrophic haloarchaeon capable of sulfur respiration by hydrogen and formate.</title>
        <authorList>
            <person name="Sorokin D.Y."/>
            <person name="Kublanov I.V."/>
            <person name="Roman P."/>
            <person name="Sinninghe Damste J.S."/>
            <person name="Golyshin P.N."/>
            <person name="Rojo D."/>
            <person name="Ciordia S."/>
            <person name="Mena Md.C."/>
            <person name="Ferrer M."/>
            <person name="Smedile F."/>
            <person name="Messina E."/>
            <person name="La Cono V."/>
            <person name="Yakimov M.M."/>
        </authorList>
    </citation>
    <scope>NUCLEOTIDE SEQUENCE [LARGE SCALE GENOMIC DNA]</scope>
    <source>
        <strain evidence="1 2">HTSR1</strain>
    </source>
</reference>
<dbReference type="AlphaFoldDB" id="A0A1D8S3R5"/>